<proteinExistence type="predicted"/>
<accession>A0A8J4SV22</accession>
<dbReference type="OrthoDB" id="6252044at2759"/>
<evidence type="ECO:0000313" key="1">
    <source>
        <dbReference type="EMBL" id="KAF5405975.1"/>
    </source>
</evidence>
<keyword evidence="2" id="KW-1185">Reference proteome</keyword>
<name>A0A8J4SV22_9TREM</name>
<organism evidence="1 2">
    <name type="scientific">Paragonimus heterotremus</name>
    <dbReference type="NCBI Taxonomy" id="100268"/>
    <lineage>
        <taxon>Eukaryota</taxon>
        <taxon>Metazoa</taxon>
        <taxon>Spiralia</taxon>
        <taxon>Lophotrochozoa</taxon>
        <taxon>Platyhelminthes</taxon>
        <taxon>Trematoda</taxon>
        <taxon>Digenea</taxon>
        <taxon>Plagiorchiida</taxon>
        <taxon>Troglotremata</taxon>
        <taxon>Troglotrematidae</taxon>
        <taxon>Paragonimus</taxon>
    </lineage>
</organism>
<protein>
    <submittedName>
        <fullName evidence="1">Uncharacterized protein</fullName>
    </submittedName>
</protein>
<dbReference type="EMBL" id="LUCH01000144">
    <property type="protein sequence ID" value="KAF5405975.1"/>
    <property type="molecule type" value="Genomic_DNA"/>
</dbReference>
<sequence length="347" mass="39220">MIFLDSRLHCKLRVCVYPTLVPMLWTTPNDTLGNQNLSTLLKRYPYLYRTPKVSRSSRWSLSPCTSARVSSHLDFSENLLLNNEYAILKQPRMGLLETVEVHNTLDQTGSQKNIHKISSINPSSISHTYRTVIQKLSSEEPILPADQSVRVNQQTIQQLTDVWSSLQSEDIWQYGAIQLELLVARLLLDNEHTSSVRQFTQSEDTETMTKSPLLLDSALCSCTSQPSASLTSYDVPVQTDAGSAITMQTPNHESRNPSGLSASLLPSLARPIRRSCVSDLLKFNTVEELSYLVSEHFPCSGLNALLLGCRHPLRVHRWNIRQVREMCEYIQTTFSGSRTMVNKKHSK</sequence>
<comment type="caution">
    <text evidence="1">The sequence shown here is derived from an EMBL/GenBank/DDBJ whole genome shotgun (WGS) entry which is preliminary data.</text>
</comment>
<gene>
    <name evidence="1" type="ORF">PHET_00424</name>
</gene>
<dbReference type="Proteomes" id="UP000748531">
    <property type="component" value="Unassembled WGS sequence"/>
</dbReference>
<evidence type="ECO:0000313" key="2">
    <source>
        <dbReference type="Proteomes" id="UP000748531"/>
    </source>
</evidence>
<reference evidence="1" key="1">
    <citation type="submission" date="2019-05" db="EMBL/GenBank/DDBJ databases">
        <title>Annotation for the trematode Paragonimus heterotremus.</title>
        <authorList>
            <person name="Choi Y.-J."/>
        </authorList>
    </citation>
    <scope>NUCLEOTIDE SEQUENCE</scope>
    <source>
        <strain evidence="1">LC</strain>
    </source>
</reference>
<dbReference type="AlphaFoldDB" id="A0A8J4SV22"/>